<dbReference type="GO" id="GO:0006310">
    <property type="term" value="P:DNA recombination"/>
    <property type="evidence" value="ECO:0007669"/>
    <property type="project" value="InterPro"/>
</dbReference>
<dbReference type="InterPro" id="IPR027417">
    <property type="entry name" value="P-loop_NTPase"/>
</dbReference>
<dbReference type="Pfam" id="PF13538">
    <property type="entry name" value="UvrD_C_2"/>
    <property type="match status" value="1"/>
</dbReference>
<dbReference type="PANTHER" id="PTHR43788:SF6">
    <property type="entry name" value="DNA HELICASE B"/>
    <property type="match status" value="1"/>
</dbReference>
<dbReference type="SMART" id="SM00278">
    <property type="entry name" value="HhH1"/>
    <property type="match status" value="3"/>
</dbReference>
<dbReference type="STRING" id="54.SAMN02745121_02147"/>
<dbReference type="Pfam" id="PF23139">
    <property type="entry name" value="OB_YrrC"/>
    <property type="match status" value="1"/>
</dbReference>
<dbReference type="CDD" id="cd17933">
    <property type="entry name" value="DEXSc_RecD-like"/>
    <property type="match status" value="1"/>
</dbReference>
<dbReference type="SUPFAM" id="SSF47781">
    <property type="entry name" value="RuvA domain 2-like"/>
    <property type="match status" value="1"/>
</dbReference>
<dbReference type="HAMAP" id="MF_01488">
    <property type="entry name" value="RecD2"/>
    <property type="match status" value="1"/>
</dbReference>
<dbReference type="GO" id="GO:0006281">
    <property type="term" value="P:DNA repair"/>
    <property type="evidence" value="ECO:0007669"/>
    <property type="project" value="InterPro"/>
</dbReference>
<evidence type="ECO:0000259" key="3">
    <source>
        <dbReference type="SMART" id="SM00278"/>
    </source>
</evidence>
<dbReference type="SMART" id="SM00382">
    <property type="entry name" value="AAA"/>
    <property type="match status" value="1"/>
</dbReference>
<dbReference type="Pfam" id="PF14490">
    <property type="entry name" value="HHH_RecD2"/>
    <property type="match status" value="1"/>
</dbReference>
<dbReference type="Pfam" id="PF13245">
    <property type="entry name" value="AAA_19"/>
    <property type="match status" value="1"/>
</dbReference>
<sequence length="755" mass="81974">MLRRRMASPETPADDAAGERIEGAVLRVVHHNPQTRYTVLRVVRPGEVAPQTWVGRSTGIEEGMQVTAAGEWTHHPNYGKQFNFARIAAKAPTTLPGIQRRLERYPGLGAEKAERIVQRFGLDTLAILDKSPRRLLEVEGIGPKTLERILAHHTARGGPTAEIENQLLELDLPTHFADAISQRFGETALTVLRQHPYRLAREVRGIGFITADKIARALGVDLESDERIEAGLFHTLEQSEQNGHCALPLPILVQNAERLLELPPVRIEAAAMALVRSGALVLDQREGDEGEPLPPLCYPPRFYDAERNVAEILTDIALGAGKGRGRWTEVAPPPGLSAGQLAAIAAIRDAGLVVLTGGPGTGKSTVTRAIIDTALANESPVLLAAPTGRAAKRLAEATGQRATTIHRLLEIEGGTGEFFHNAHNPLPEGLVVIDEASMLDLPLAEALLLALTPQHRLLLVGDADQLPSVGPGNVLRDVLAAADRPDSPIPVVRLTQIFRQAEGSSIVTSAHAILRGKVPESDRAEGGQFYVVQARDSERAHELVLKAITERIPKAYGLDPRTEVQVLCPMHKGKAGTEALNAALQAHHTAGAPELVLPGRPPRTFRVGDRVMQTKNDHERGVFNGDIGLVTAVDPERQILTVEIDGDPVPYDSKQLSALQLAYAVSIHKSQGSEFPAVVVPLLGEHHVMLRRNLLYTAVTRARRLCVLVADPRALTQAVHRSDAARRFTGLRERLLAALRERLGERRTVRHIDGA</sequence>
<protein>
    <submittedName>
        <fullName evidence="5">Exodeoxyribonuclease V alpha subunit</fullName>
    </submittedName>
</protein>
<evidence type="ECO:0000256" key="2">
    <source>
        <dbReference type="ARBA" id="ARBA00022840"/>
    </source>
</evidence>
<dbReference type="PANTHER" id="PTHR43788">
    <property type="entry name" value="DNA2/NAM7 HELICASE FAMILY MEMBER"/>
    <property type="match status" value="1"/>
</dbReference>
<evidence type="ECO:0000313" key="6">
    <source>
        <dbReference type="Proteomes" id="UP000199400"/>
    </source>
</evidence>
<dbReference type="GO" id="GO:0003677">
    <property type="term" value="F:DNA binding"/>
    <property type="evidence" value="ECO:0007669"/>
    <property type="project" value="InterPro"/>
</dbReference>
<accession>A0A1I1W7M7</accession>
<dbReference type="InterPro" id="IPR029493">
    <property type="entry name" value="RecD2-like_HHH"/>
</dbReference>
<dbReference type="InterPro" id="IPR055446">
    <property type="entry name" value="RecD2_N_OB"/>
</dbReference>
<dbReference type="Pfam" id="PF18335">
    <property type="entry name" value="SH3_13"/>
    <property type="match status" value="1"/>
</dbReference>
<dbReference type="GO" id="GO:0005524">
    <property type="term" value="F:ATP binding"/>
    <property type="evidence" value="ECO:0007669"/>
    <property type="project" value="UniProtKB-KW"/>
</dbReference>
<dbReference type="NCBIfam" id="TIGR01448">
    <property type="entry name" value="recD_rel"/>
    <property type="match status" value="1"/>
</dbReference>
<dbReference type="InterPro" id="IPR003583">
    <property type="entry name" value="Hlx-hairpin-Hlx_DNA-bd_motif"/>
</dbReference>
<dbReference type="Gene3D" id="2.30.30.940">
    <property type="match status" value="1"/>
</dbReference>
<feature type="domain" description="Helix-hairpin-helix DNA-binding motif class 1" evidence="3">
    <location>
        <begin position="100"/>
        <end position="119"/>
    </location>
</feature>
<keyword evidence="2" id="KW-0067">ATP-binding</keyword>
<dbReference type="GO" id="GO:0009338">
    <property type="term" value="C:exodeoxyribonuclease V complex"/>
    <property type="evidence" value="ECO:0007669"/>
    <property type="project" value="TreeGrafter"/>
</dbReference>
<dbReference type="InterPro" id="IPR050534">
    <property type="entry name" value="Coronavir_polyprotein_1ab"/>
</dbReference>
<dbReference type="Gene3D" id="1.10.10.2220">
    <property type="match status" value="1"/>
</dbReference>
<feature type="domain" description="Helix-hairpin-helix DNA-binding motif class 1" evidence="3">
    <location>
        <begin position="133"/>
        <end position="152"/>
    </location>
</feature>
<gene>
    <name evidence="5" type="ORF">SAMN02745121_02147</name>
</gene>
<reference evidence="6" key="1">
    <citation type="submission" date="2016-10" db="EMBL/GenBank/DDBJ databases">
        <authorList>
            <person name="Varghese N."/>
            <person name="Submissions S."/>
        </authorList>
    </citation>
    <scope>NUCLEOTIDE SEQUENCE [LARGE SCALE GENOMIC DNA]</scope>
    <source>
        <strain evidence="6">ATCC 25963</strain>
    </source>
</reference>
<dbReference type="GO" id="GO:0043139">
    <property type="term" value="F:5'-3' DNA helicase activity"/>
    <property type="evidence" value="ECO:0007669"/>
    <property type="project" value="InterPro"/>
</dbReference>
<dbReference type="Proteomes" id="UP000199400">
    <property type="component" value="Unassembled WGS sequence"/>
</dbReference>
<organism evidence="5 6">
    <name type="scientific">Nannocystis exedens</name>
    <dbReference type="NCBI Taxonomy" id="54"/>
    <lineage>
        <taxon>Bacteria</taxon>
        <taxon>Pseudomonadati</taxon>
        <taxon>Myxococcota</taxon>
        <taxon>Polyangia</taxon>
        <taxon>Nannocystales</taxon>
        <taxon>Nannocystaceae</taxon>
        <taxon>Nannocystis</taxon>
    </lineage>
</organism>
<dbReference type="CDD" id="cd18809">
    <property type="entry name" value="SF1_C_RecD"/>
    <property type="match status" value="1"/>
</dbReference>
<name>A0A1I1W7M7_9BACT</name>
<evidence type="ECO:0000259" key="4">
    <source>
        <dbReference type="SMART" id="SM00382"/>
    </source>
</evidence>
<evidence type="ECO:0000313" key="5">
    <source>
        <dbReference type="EMBL" id="SFD91216.1"/>
    </source>
</evidence>
<dbReference type="EMBL" id="FOMX01000006">
    <property type="protein sequence ID" value="SFD91216.1"/>
    <property type="molecule type" value="Genomic_DNA"/>
</dbReference>
<dbReference type="Pfam" id="PF14520">
    <property type="entry name" value="HHH_5"/>
    <property type="match status" value="1"/>
</dbReference>
<evidence type="ECO:0000256" key="1">
    <source>
        <dbReference type="ARBA" id="ARBA00022741"/>
    </source>
</evidence>
<keyword evidence="6" id="KW-1185">Reference proteome</keyword>
<dbReference type="Gene3D" id="1.10.150.20">
    <property type="entry name" value="5' to 3' exonuclease, C-terminal subdomain"/>
    <property type="match status" value="1"/>
</dbReference>
<dbReference type="AlphaFoldDB" id="A0A1I1W7M7"/>
<dbReference type="OrthoDB" id="9763659at2"/>
<dbReference type="GO" id="GO:0017116">
    <property type="term" value="F:single-stranded DNA helicase activity"/>
    <property type="evidence" value="ECO:0007669"/>
    <property type="project" value="TreeGrafter"/>
</dbReference>
<keyword evidence="1" id="KW-0547">Nucleotide-binding</keyword>
<feature type="domain" description="AAA+ ATPase" evidence="4">
    <location>
        <begin position="349"/>
        <end position="495"/>
    </location>
</feature>
<dbReference type="InterPro" id="IPR010994">
    <property type="entry name" value="RuvA_2-like"/>
</dbReference>
<proteinExistence type="inferred from homology"/>
<dbReference type="InterPro" id="IPR027785">
    <property type="entry name" value="UvrD-like_helicase_C"/>
</dbReference>
<dbReference type="Gene3D" id="3.40.50.300">
    <property type="entry name" value="P-loop containing nucleotide triphosphate hydrolases"/>
    <property type="match status" value="2"/>
</dbReference>
<dbReference type="InterPro" id="IPR003593">
    <property type="entry name" value="AAA+_ATPase"/>
</dbReference>
<dbReference type="InterPro" id="IPR041451">
    <property type="entry name" value="RecD2_SH13"/>
</dbReference>
<dbReference type="SUPFAM" id="SSF52540">
    <property type="entry name" value="P-loop containing nucleoside triphosphate hydrolases"/>
    <property type="match status" value="2"/>
</dbReference>
<feature type="domain" description="Helix-hairpin-helix DNA-binding motif class 1" evidence="3">
    <location>
        <begin position="198"/>
        <end position="217"/>
    </location>
</feature>
<dbReference type="InterPro" id="IPR006345">
    <property type="entry name" value="RecD2"/>
</dbReference>